<evidence type="ECO:0000313" key="1">
    <source>
        <dbReference type="EMBL" id="KAG2404266.1"/>
    </source>
</evidence>
<evidence type="ECO:0000313" key="2">
    <source>
        <dbReference type="Proteomes" id="UP000743370"/>
    </source>
</evidence>
<dbReference type="AlphaFoldDB" id="A0A8T0KWZ4"/>
<accession>A0A8T0KWZ4</accession>
<reference evidence="1 2" key="1">
    <citation type="submission" date="2020-05" db="EMBL/GenBank/DDBJ databases">
        <title>Vigna angularis (adzuki bean) Var. LongXiaoDou No. 4 denovo assembly.</title>
        <authorList>
            <person name="Xiang H."/>
        </authorList>
    </citation>
    <scope>NUCLEOTIDE SEQUENCE [LARGE SCALE GENOMIC DNA]</scope>
    <source>
        <tissue evidence="1">Leaf</tissue>
    </source>
</reference>
<dbReference type="Proteomes" id="UP000743370">
    <property type="component" value="Unassembled WGS sequence"/>
</dbReference>
<sequence>MSRCDEGGVAAGPVFLVSRRGQSTGFVTKGLSLREKGFDYREGGYWTADTPRGCRCRRGVFAYVHGKGETISREEAQDPAASIQQQHAECITAGGKRSHHREGMECTVKKQSCTHMELLLPQPGVCLGLQHNRHGPTREDGLMTRSNALMETENMNLIVNPHAQA</sequence>
<dbReference type="EMBL" id="JABFOF010000002">
    <property type="protein sequence ID" value="KAG2404266.1"/>
    <property type="molecule type" value="Genomic_DNA"/>
</dbReference>
<gene>
    <name evidence="1" type="ORF">HKW66_Vig0111880</name>
</gene>
<name>A0A8T0KWZ4_PHAAN</name>
<protein>
    <submittedName>
        <fullName evidence="1">Uncharacterized protein</fullName>
    </submittedName>
</protein>
<organism evidence="1 2">
    <name type="scientific">Phaseolus angularis</name>
    <name type="common">Azuki bean</name>
    <name type="synonym">Vigna angularis</name>
    <dbReference type="NCBI Taxonomy" id="3914"/>
    <lineage>
        <taxon>Eukaryota</taxon>
        <taxon>Viridiplantae</taxon>
        <taxon>Streptophyta</taxon>
        <taxon>Embryophyta</taxon>
        <taxon>Tracheophyta</taxon>
        <taxon>Spermatophyta</taxon>
        <taxon>Magnoliopsida</taxon>
        <taxon>eudicotyledons</taxon>
        <taxon>Gunneridae</taxon>
        <taxon>Pentapetalae</taxon>
        <taxon>rosids</taxon>
        <taxon>fabids</taxon>
        <taxon>Fabales</taxon>
        <taxon>Fabaceae</taxon>
        <taxon>Papilionoideae</taxon>
        <taxon>50 kb inversion clade</taxon>
        <taxon>NPAAA clade</taxon>
        <taxon>indigoferoid/millettioid clade</taxon>
        <taxon>Phaseoleae</taxon>
        <taxon>Vigna</taxon>
    </lineage>
</organism>
<comment type="caution">
    <text evidence="1">The sequence shown here is derived from an EMBL/GenBank/DDBJ whole genome shotgun (WGS) entry which is preliminary data.</text>
</comment>
<proteinExistence type="predicted"/>